<dbReference type="PROSITE" id="PS50943">
    <property type="entry name" value="HTH_CROC1"/>
    <property type="match status" value="1"/>
</dbReference>
<dbReference type="PANTHER" id="PTHR46558">
    <property type="entry name" value="TRACRIPTIONAL REGULATORY PROTEIN-RELATED-RELATED"/>
    <property type="match status" value="1"/>
</dbReference>
<evidence type="ECO:0000256" key="2">
    <source>
        <dbReference type="SAM" id="Phobius"/>
    </source>
</evidence>
<dbReference type="CDD" id="cd00093">
    <property type="entry name" value="HTH_XRE"/>
    <property type="match status" value="1"/>
</dbReference>
<protein>
    <recommendedName>
        <fullName evidence="3">HTH cro/C1-type domain-containing protein</fullName>
    </recommendedName>
</protein>
<organism evidence="4 5">
    <name type="scientific">Vagococcus luciliae</name>
    <dbReference type="NCBI Taxonomy" id="2920380"/>
    <lineage>
        <taxon>Bacteria</taxon>
        <taxon>Bacillati</taxon>
        <taxon>Bacillota</taxon>
        <taxon>Bacilli</taxon>
        <taxon>Lactobacillales</taxon>
        <taxon>Enterococcaceae</taxon>
        <taxon>Vagococcus</taxon>
    </lineage>
</organism>
<keyword evidence="5" id="KW-1185">Reference proteome</keyword>
<dbReference type="SMART" id="SM00530">
    <property type="entry name" value="HTH_XRE"/>
    <property type="match status" value="1"/>
</dbReference>
<dbReference type="Pfam" id="PF01381">
    <property type="entry name" value="HTH_3"/>
    <property type="match status" value="1"/>
</dbReference>
<proteinExistence type="predicted"/>
<dbReference type="InterPro" id="IPR010982">
    <property type="entry name" value="Lambda_DNA-bd_dom_sf"/>
</dbReference>
<evidence type="ECO:0000313" key="5">
    <source>
        <dbReference type="Proteomes" id="UP001058273"/>
    </source>
</evidence>
<keyword evidence="1" id="KW-0238">DNA-binding</keyword>
<feature type="transmembrane region" description="Helical" evidence="2">
    <location>
        <begin position="111"/>
        <end position="132"/>
    </location>
</feature>
<accession>A0ABY5NX47</accession>
<evidence type="ECO:0000259" key="3">
    <source>
        <dbReference type="PROSITE" id="PS50943"/>
    </source>
</evidence>
<reference evidence="4" key="2">
    <citation type="submission" date="2022-08" db="EMBL/GenBank/DDBJ databases">
        <authorList>
            <person name="Poehlein A."/>
            <person name="Guzman J."/>
            <person name="Daniel R."/>
            <person name="Vilcinskas A."/>
        </authorList>
    </citation>
    <scope>NUCLEOTIDE SEQUENCE</scope>
    <source>
        <strain evidence="4">G314FT</strain>
    </source>
</reference>
<feature type="domain" description="HTH cro/C1-type" evidence="3">
    <location>
        <begin position="7"/>
        <end position="61"/>
    </location>
</feature>
<keyword evidence="2" id="KW-0812">Transmembrane</keyword>
<evidence type="ECO:0000313" key="4">
    <source>
        <dbReference type="EMBL" id="UUV98220.1"/>
    </source>
</evidence>
<sequence>MNLGTIITSKRIEKQLTQDQLAKKLHVTKDTIIEWEDSTLYPDINDLVELAKLLGFSLDDLFLTDNQTPLKPIMKQTNKHYFQFSIIMSLVTLIILLAILLVSLLNENSKLIISGTIILGELVNLFALTYYIKKLN</sequence>
<reference evidence="4" key="1">
    <citation type="submission" date="2022-08" db="EMBL/GenBank/DDBJ databases">
        <title>Genome sequence of Vagococcus luciliae DSM 112651.</title>
        <authorList>
            <person name="Juan G."/>
            <person name="Anja P."/>
            <person name="Rolf D."/>
            <person name="Kampfer P."/>
            <person name="Vilcinskas A."/>
        </authorList>
    </citation>
    <scope>NUCLEOTIDE SEQUENCE</scope>
    <source>
        <strain evidence="4">G314FT</strain>
    </source>
</reference>
<keyword evidence="2" id="KW-1133">Transmembrane helix</keyword>
<feature type="transmembrane region" description="Helical" evidence="2">
    <location>
        <begin position="81"/>
        <end position="105"/>
    </location>
</feature>
<name>A0ABY5NX47_9ENTE</name>
<dbReference type="Proteomes" id="UP001058273">
    <property type="component" value="Chromosome"/>
</dbReference>
<dbReference type="Gene3D" id="1.10.260.40">
    <property type="entry name" value="lambda repressor-like DNA-binding domains"/>
    <property type="match status" value="1"/>
</dbReference>
<dbReference type="SUPFAM" id="SSF47413">
    <property type="entry name" value="lambda repressor-like DNA-binding domains"/>
    <property type="match status" value="1"/>
</dbReference>
<dbReference type="EMBL" id="CP102451">
    <property type="protein sequence ID" value="UUV98220.1"/>
    <property type="molecule type" value="Genomic_DNA"/>
</dbReference>
<keyword evidence="2" id="KW-0472">Membrane</keyword>
<gene>
    <name evidence="4" type="ORF">G314FT_03120</name>
</gene>
<dbReference type="InterPro" id="IPR001387">
    <property type="entry name" value="Cro/C1-type_HTH"/>
</dbReference>
<evidence type="ECO:0000256" key="1">
    <source>
        <dbReference type="ARBA" id="ARBA00023125"/>
    </source>
</evidence>
<dbReference type="RefSeq" id="WP_257701802.1">
    <property type="nucleotide sequence ID" value="NZ_CP102451.1"/>
</dbReference>
<dbReference type="PANTHER" id="PTHR46558:SF3">
    <property type="entry name" value="TRANSCRIPTIONAL REGULATOR"/>
    <property type="match status" value="1"/>
</dbReference>